<dbReference type="InterPro" id="IPR049552">
    <property type="entry name" value="PKS_DH_N"/>
</dbReference>
<dbReference type="EMBL" id="BMVN01000044">
    <property type="protein sequence ID" value="GHA61368.1"/>
    <property type="molecule type" value="Genomic_DNA"/>
</dbReference>
<dbReference type="PROSITE" id="PS00606">
    <property type="entry name" value="KS3_1"/>
    <property type="match status" value="1"/>
</dbReference>
<evidence type="ECO:0000256" key="1">
    <source>
        <dbReference type="ARBA" id="ARBA00004792"/>
    </source>
</evidence>
<dbReference type="CDD" id="cd08956">
    <property type="entry name" value="KR_3_FAS_SDR_x"/>
    <property type="match status" value="1"/>
</dbReference>
<dbReference type="PANTHER" id="PTHR43775">
    <property type="entry name" value="FATTY ACID SYNTHASE"/>
    <property type="match status" value="1"/>
</dbReference>
<keyword evidence="13" id="KW-1185">Reference proteome</keyword>
<dbReference type="InterPro" id="IPR016039">
    <property type="entry name" value="Thiolase-like"/>
</dbReference>
<feature type="active site" description="Proton donor; for dehydratase activity" evidence="8">
    <location>
        <position position="1165"/>
    </location>
</feature>
<keyword evidence="5" id="KW-0045">Antibiotic biosynthesis</keyword>
<dbReference type="PROSITE" id="PS00012">
    <property type="entry name" value="PHOSPHOPANTETHEINE"/>
    <property type="match status" value="1"/>
</dbReference>
<feature type="domain" description="Carrier" evidence="9">
    <location>
        <begin position="1696"/>
        <end position="1771"/>
    </location>
</feature>
<dbReference type="InterPro" id="IPR006162">
    <property type="entry name" value="Ppantetheine_attach_site"/>
</dbReference>
<sequence length="1811" mass="190292">MVELLELVRSTVADVLGYASSEDVDPDVPFQDQGVGSLLGVEVRERLSDALGVTLPSTVVFDAPTPQAAAVYLERLLDPEAGEEQSVDGGRTAVDDDPVVVVGMACRLPGGIASPEDYWRMLADGREGIGPLPTDRGWDIDGVYDPDPAVPGTMYVRGGGFLDRAKAFDAAFFGISPREALAMDPQQRLLLETSWEAVERAGIAPDTLSGTETGVFIGTYDSQYSTLLAPVFDQVEGHHSTGTLIGVAAGRTAYCLGLQGPTMSVDTACSSSLVSLHLARRALLNGECDVALAGGVTIMAELTPHIEFCREQALSPDGRCRSFGQDADGFGPSEGVGVLVLQRMSDAKRSARRILAVVRGSAVNQDGASNGLSAPNGTAQRRLIRKALKDAGLTVTDVDVIEAHGTGTPLGDPIEAHALLATYGQRPADQPVLLGSAKSNIGHTQAAAGVAGVIKAVLSMRHGVVPRTLHATQPSSAIDWSAGAVRLVDEAQPWPDRGHPRRVGVSAFGVSGTNAHVILEQAPARGTAPSASPGADGPAVWTFAAKTSSALRAYAERLRELADDSPDLAAVGRALRESRTAFAERAVVFGADRAELVRGLAAVAAGAPAGRAVVGTARHGADPVFVFPGQGSQWAGMGRTLLAESSVFAEWIERCEAAFRPYADWSLTEALRDGTGLDRVDVVQPALFAVLVGLARLWQHHGVRPGAVVGHSQGEIAAAYVAGALSLDDAARAVTLRAKAISTLAGRGGMAAVMSSRTETEERLRPYGGTLSLAAVNGPAAMVVSGDASALDTFLAEADSDGVWARRVPVDYASHSASVDTVETAVREALAPIRPRSTDVPFCSTVSGDVVDAAGLDADYWYRNLRQTVRFEAAVRTLRARGHRTFIEMSPHPVLANALHQIDDEALVLHSLHRERPSLADFLVQVGAAYAGGVEVDWETLLPPGESVHTDLPTYPFDRREYWPAASAPRTLLGPALTHAGSGETLLSGSVGLDSHPWLADHAVGDLVLFPGTGFVDLALQAARAAGACGVDEFTIEAPLILSDTVRRDLQVIVGTGRTDAVNIYSRPAGAGWDQPWTRHASGTLADTPGVVTAPAVSRPPAGAEPLDLPALYADAERRQYRYGPAFRRISAAWRTGDSVYADVTLDPAQSYEAAHHILHPALLDACLHPMAVALDGTAGPSLPFLWHGVRVHRPGAAQLRVRLRRVAADEVTLTATDPQGNAVLSVERLLVRPVTVDQLMRDTGAAREGLFQVSWKPVAVRPSRSEPRVLDLGTTGLDELRASLAEGAPAPEAVVVMCPSADGPPAEAGEHVTARVLACLQDWLERDELSGSRLVLVTRDAVAAVDGDPLTGLSQAPVWGLVRSAQAEYPDRGLVLLDLDDETPPGDVLGTAATAEHPQLVARKGVLLAPRLARAGAGGEVPDLADGTVVISGGLGTLGSLVGAHLVRTYGVRHLLLLGRRVSDGSQAVVAELTRLGAEVTVAACDVSDRDALAAVLADVTPPLVGVVHAAGVLDDALLRDQDEERLGRVMAAKARGAWNLHELAGDVPLFVLFSSASGVLGSPGQANYAAANTFLDALAARRRAEGLSAHCLAWGFWEEASGMTGHLDESHVRRMRRLGVVPMSTPYGLALFDAALGADCGAFVTARLDLAGVLEQTMPVMFEGMVRRSTAGPGAAPATPRVELVGVAPERRQSVALELVRTTIAQVLGYESVDEVPVERGLRELGVDSLTGIQLRNQLNAATGARLPVTVVFDHPSPAELADGLLEALGLAEVPPAPEPVRASVPEFSTDEELFAFLDREPREAADGR</sequence>
<dbReference type="InterPro" id="IPR032821">
    <property type="entry name" value="PKS_assoc"/>
</dbReference>
<dbReference type="SMART" id="SM00825">
    <property type="entry name" value="PKS_KS"/>
    <property type="match status" value="1"/>
</dbReference>
<dbReference type="InterPro" id="IPR014031">
    <property type="entry name" value="Ketoacyl_synth_C"/>
</dbReference>
<comment type="pathway">
    <text evidence="1">Antibiotic biosynthesis.</text>
</comment>
<dbReference type="Gene3D" id="3.40.366.10">
    <property type="entry name" value="Malonyl-Coenzyme A Acyl Carrier Protein, domain 2"/>
    <property type="match status" value="1"/>
</dbReference>
<dbReference type="InterPro" id="IPR042104">
    <property type="entry name" value="PKS_dehydratase_sf"/>
</dbReference>
<keyword evidence="2" id="KW-0596">Phosphopantetheine</keyword>
<dbReference type="PROSITE" id="PS52004">
    <property type="entry name" value="KS3_2"/>
    <property type="match status" value="1"/>
</dbReference>
<dbReference type="Pfam" id="PF16197">
    <property type="entry name" value="KAsynt_C_assoc"/>
    <property type="match status" value="1"/>
</dbReference>
<feature type="region of interest" description="C-terminal hotdog fold" evidence="8">
    <location>
        <begin position="1104"/>
        <end position="1241"/>
    </location>
</feature>
<dbReference type="InterPro" id="IPR014043">
    <property type="entry name" value="Acyl_transferase_dom"/>
</dbReference>
<evidence type="ECO:0000256" key="6">
    <source>
        <dbReference type="ARBA" id="ARBA00023268"/>
    </source>
</evidence>
<dbReference type="PANTHER" id="PTHR43775:SF51">
    <property type="entry name" value="INACTIVE PHENOLPHTHIOCEROL SYNTHESIS POLYKETIDE SYNTHASE TYPE I PKS1-RELATED"/>
    <property type="match status" value="1"/>
</dbReference>
<dbReference type="SMART" id="SM00827">
    <property type="entry name" value="PKS_AT"/>
    <property type="match status" value="1"/>
</dbReference>
<dbReference type="SMART" id="SM00823">
    <property type="entry name" value="PKS_PP"/>
    <property type="match status" value="2"/>
</dbReference>
<dbReference type="SUPFAM" id="SSF53901">
    <property type="entry name" value="Thiolase-like"/>
    <property type="match status" value="1"/>
</dbReference>
<evidence type="ECO:0000256" key="3">
    <source>
        <dbReference type="ARBA" id="ARBA00022553"/>
    </source>
</evidence>
<dbReference type="InterPro" id="IPR001227">
    <property type="entry name" value="Ac_transferase_dom_sf"/>
</dbReference>
<dbReference type="InterPro" id="IPR020806">
    <property type="entry name" value="PKS_PP-bd"/>
</dbReference>
<evidence type="ECO:0000256" key="8">
    <source>
        <dbReference type="PROSITE-ProRule" id="PRU01363"/>
    </source>
</evidence>
<dbReference type="InterPro" id="IPR018201">
    <property type="entry name" value="Ketoacyl_synth_AS"/>
</dbReference>
<dbReference type="Pfam" id="PF21089">
    <property type="entry name" value="PKS_DH_N"/>
    <property type="match status" value="1"/>
</dbReference>
<dbReference type="InterPro" id="IPR013968">
    <property type="entry name" value="PKS_KR"/>
</dbReference>
<dbReference type="Proteomes" id="UP000653644">
    <property type="component" value="Unassembled WGS sequence"/>
</dbReference>
<protein>
    <submittedName>
        <fullName evidence="12">Uncharacterized protein</fullName>
    </submittedName>
</protein>
<name>A0ABQ3D9F2_9ACTN</name>
<dbReference type="InterPro" id="IPR049551">
    <property type="entry name" value="PKS_DH_C"/>
</dbReference>
<dbReference type="SMART" id="SM00822">
    <property type="entry name" value="PKS_KR"/>
    <property type="match status" value="1"/>
</dbReference>
<dbReference type="PROSITE" id="PS52019">
    <property type="entry name" value="PKS_MFAS_DH"/>
    <property type="match status" value="1"/>
</dbReference>
<feature type="region of interest" description="N-terminal hotdog fold" evidence="8">
    <location>
        <begin position="970"/>
        <end position="1092"/>
    </location>
</feature>
<dbReference type="InterPro" id="IPR009081">
    <property type="entry name" value="PP-bd_ACP"/>
</dbReference>
<dbReference type="InterPro" id="IPR020807">
    <property type="entry name" value="PKS_DH"/>
</dbReference>
<evidence type="ECO:0000259" key="10">
    <source>
        <dbReference type="PROSITE" id="PS52004"/>
    </source>
</evidence>
<dbReference type="InterPro" id="IPR049900">
    <property type="entry name" value="PKS_mFAS_DH"/>
</dbReference>
<dbReference type="Gene3D" id="3.40.50.720">
    <property type="entry name" value="NAD(P)-binding Rossmann-like Domain"/>
    <property type="match status" value="1"/>
</dbReference>
<dbReference type="SUPFAM" id="SSF51735">
    <property type="entry name" value="NAD(P)-binding Rossmann-fold domains"/>
    <property type="match status" value="2"/>
</dbReference>
<evidence type="ECO:0000259" key="9">
    <source>
        <dbReference type="PROSITE" id="PS50075"/>
    </source>
</evidence>
<keyword evidence="4" id="KW-0808">Transferase</keyword>
<dbReference type="SUPFAM" id="SSF55048">
    <property type="entry name" value="Probable ACP-binding domain of malonyl-CoA ACP transacylase"/>
    <property type="match status" value="1"/>
</dbReference>
<dbReference type="Gene3D" id="1.10.1200.10">
    <property type="entry name" value="ACP-like"/>
    <property type="match status" value="2"/>
</dbReference>
<dbReference type="InterPro" id="IPR057326">
    <property type="entry name" value="KR_dom"/>
</dbReference>
<evidence type="ECO:0000313" key="13">
    <source>
        <dbReference type="Proteomes" id="UP000653644"/>
    </source>
</evidence>
<dbReference type="InterPro" id="IPR016035">
    <property type="entry name" value="Acyl_Trfase/lysoPLipase"/>
</dbReference>
<comment type="caution">
    <text evidence="12">The sequence shown here is derived from an EMBL/GenBank/DDBJ whole genome shotgun (WGS) entry which is preliminary data.</text>
</comment>
<dbReference type="Pfam" id="PF02801">
    <property type="entry name" value="Ketoacyl-synt_C"/>
    <property type="match status" value="1"/>
</dbReference>
<evidence type="ECO:0000256" key="2">
    <source>
        <dbReference type="ARBA" id="ARBA00022450"/>
    </source>
</evidence>
<dbReference type="InterPro" id="IPR055123">
    <property type="entry name" value="SpnB-like_Rossmann"/>
</dbReference>
<feature type="domain" description="Ketosynthase family 3 (KS3)" evidence="10">
    <location>
        <begin position="96"/>
        <end position="521"/>
    </location>
</feature>
<dbReference type="InterPro" id="IPR050091">
    <property type="entry name" value="PKS_NRPS_Biosynth_Enz"/>
</dbReference>
<dbReference type="InterPro" id="IPR036291">
    <property type="entry name" value="NAD(P)-bd_dom_sf"/>
</dbReference>
<gene>
    <name evidence="12" type="ORF">GCM10010345_76900</name>
</gene>
<dbReference type="Pfam" id="PF00109">
    <property type="entry name" value="ketoacyl-synt"/>
    <property type="match status" value="1"/>
</dbReference>
<dbReference type="Pfam" id="PF14765">
    <property type="entry name" value="PS-DH"/>
    <property type="match status" value="1"/>
</dbReference>
<organism evidence="12 13">
    <name type="scientific">Streptomyces canarius</name>
    <dbReference type="NCBI Taxonomy" id="285453"/>
    <lineage>
        <taxon>Bacteria</taxon>
        <taxon>Bacillati</taxon>
        <taxon>Actinomycetota</taxon>
        <taxon>Actinomycetes</taxon>
        <taxon>Kitasatosporales</taxon>
        <taxon>Streptomycetaceae</taxon>
        <taxon>Streptomyces</taxon>
    </lineage>
</organism>
<keyword evidence="7" id="KW-0012">Acyltransferase</keyword>
<evidence type="ECO:0000313" key="12">
    <source>
        <dbReference type="EMBL" id="GHA61368.1"/>
    </source>
</evidence>
<dbReference type="Pfam" id="PF00698">
    <property type="entry name" value="Acyl_transf_1"/>
    <property type="match status" value="1"/>
</dbReference>
<evidence type="ECO:0000256" key="4">
    <source>
        <dbReference type="ARBA" id="ARBA00022679"/>
    </source>
</evidence>
<keyword evidence="3" id="KW-0597">Phosphoprotein</keyword>
<keyword evidence="6" id="KW-0511">Multifunctional enzyme</keyword>
<feature type="active site" description="Proton acceptor; for dehydratase activity" evidence="8">
    <location>
        <position position="1002"/>
    </location>
</feature>
<accession>A0ABQ3D9F2</accession>
<dbReference type="Gene3D" id="3.10.129.110">
    <property type="entry name" value="Polyketide synthase dehydratase"/>
    <property type="match status" value="1"/>
</dbReference>
<feature type="domain" description="PKS/mFAS DH" evidence="11">
    <location>
        <begin position="970"/>
        <end position="1241"/>
    </location>
</feature>
<dbReference type="InterPro" id="IPR036736">
    <property type="entry name" value="ACP-like_sf"/>
</dbReference>
<dbReference type="Pfam" id="PF08659">
    <property type="entry name" value="KR"/>
    <property type="match status" value="1"/>
</dbReference>
<reference evidence="13" key="1">
    <citation type="journal article" date="2019" name="Int. J. Syst. Evol. Microbiol.">
        <title>The Global Catalogue of Microorganisms (GCM) 10K type strain sequencing project: providing services to taxonomists for standard genome sequencing and annotation.</title>
        <authorList>
            <consortium name="The Broad Institute Genomics Platform"/>
            <consortium name="The Broad Institute Genome Sequencing Center for Infectious Disease"/>
            <person name="Wu L."/>
            <person name="Ma J."/>
        </authorList>
    </citation>
    <scope>NUCLEOTIDE SEQUENCE [LARGE SCALE GENOMIC DNA]</scope>
    <source>
        <strain evidence="13">JCM 4733</strain>
    </source>
</reference>
<evidence type="ECO:0000256" key="5">
    <source>
        <dbReference type="ARBA" id="ARBA00023194"/>
    </source>
</evidence>
<feature type="domain" description="Carrier" evidence="9">
    <location>
        <begin position="2"/>
        <end position="77"/>
    </location>
</feature>
<proteinExistence type="predicted"/>
<dbReference type="PROSITE" id="PS50075">
    <property type="entry name" value="CARRIER"/>
    <property type="match status" value="2"/>
</dbReference>
<dbReference type="Pfam" id="PF22953">
    <property type="entry name" value="SpnB_Rossmann"/>
    <property type="match status" value="1"/>
</dbReference>
<evidence type="ECO:0000259" key="11">
    <source>
        <dbReference type="PROSITE" id="PS52019"/>
    </source>
</evidence>
<dbReference type="SMART" id="SM01294">
    <property type="entry name" value="PKS_PP_betabranch"/>
    <property type="match status" value="2"/>
</dbReference>
<dbReference type="InterPro" id="IPR020841">
    <property type="entry name" value="PKS_Beta-ketoAc_synthase_dom"/>
</dbReference>
<dbReference type="SUPFAM" id="SSF52151">
    <property type="entry name" value="FabD/lysophospholipase-like"/>
    <property type="match status" value="1"/>
</dbReference>
<dbReference type="SUPFAM" id="SSF47336">
    <property type="entry name" value="ACP-like"/>
    <property type="match status" value="2"/>
</dbReference>
<dbReference type="CDD" id="cd00833">
    <property type="entry name" value="PKS"/>
    <property type="match status" value="1"/>
</dbReference>
<dbReference type="InterPro" id="IPR016036">
    <property type="entry name" value="Malonyl_transacylase_ACP-bd"/>
</dbReference>
<dbReference type="SMART" id="SM00826">
    <property type="entry name" value="PKS_DH"/>
    <property type="match status" value="1"/>
</dbReference>
<dbReference type="Gene3D" id="3.40.47.10">
    <property type="match status" value="1"/>
</dbReference>
<dbReference type="InterPro" id="IPR014030">
    <property type="entry name" value="Ketoacyl_synth_N"/>
</dbReference>
<dbReference type="Pfam" id="PF00550">
    <property type="entry name" value="PP-binding"/>
    <property type="match status" value="2"/>
</dbReference>
<evidence type="ECO:0000256" key="7">
    <source>
        <dbReference type="ARBA" id="ARBA00023315"/>
    </source>
</evidence>
<dbReference type="Gene3D" id="3.30.70.3290">
    <property type="match status" value="1"/>
</dbReference>